<keyword evidence="1 2" id="KW-0238">DNA-binding</keyword>
<dbReference type="InterPro" id="IPR012340">
    <property type="entry name" value="NA-bd_OB-fold"/>
</dbReference>
<evidence type="ECO:0008006" key="6">
    <source>
        <dbReference type="Google" id="ProtNLM"/>
    </source>
</evidence>
<dbReference type="HAMAP" id="MF_00984">
    <property type="entry name" value="SSB"/>
    <property type="match status" value="1"/>
</dbReference>
<accession>A0ABR2YN48</accession>
<dbReference type="InterPro" id="IPR000424">
    <property type="entry name" value="Primosome_PriB/ssb"/>
</dbReference>
<dbReference type="Proteomes" id="UP001491310">
    <property type="component" value="Unassembled WGS sequence"/>
</dbReference>
<evidence type="ECO:0000256" key="2">
    <source>
        <dbReference type="PROSITE-ProRule" id="PRU00252"/>
    </source>
</evidence>
<dbReference type="CDD" id="cd04496">
    <property type="entry name" value="SSB_OBF"/>
    <property type="match status" value="1"/>
</dbReference>
<dbReference type="PROSITE" id="PS50935">
    <property type="entry name" value="SSB"/>
    <property type="match status" value="1"/>
</dbReference>
<gene>
    <name evidence="4" type="ORF">WJX75_006903</name>
</gene>
<proteinExistence type="inferred from homology"/>
<protein>
    <recommendedName>
        <fullName evidence="6">Nucleic acid-binding protein</fullName>
    </recommendedName>
</protein>
<dbReference type="PANTHER" id="PTHR10302">
    <property type="entry name" value="SINGLE-STRANDED DNA-BINDING PROTEIN"/>
    <property type="match status" value="1"/>
</dbReference>
<dbReference type="SUPFAM" id="SSF50249">
    <property type="entry name" value="Nucleic acid-binding proteins"/>
    <property type="match status" value="1"/>
</dbReference>
<reference evidence="4 5" key="1">
    <citation type="journal article" date="2024" name="Nat. Commun.">
        <title>Phylogenomics reveals the evolutionary origins of lichenization in chlorophyte algae.</title>
        <authorList>
            <person name="Puginier C."/>
            <person name="Libourel C."/>
            <person name="Otte J."/>
            <person name="Skaloud P."/>
            <person name="Haon M."/>
            <person name="Grisel S."/>
            <person name="Petersen M."/>
            <person name="Berrin J.G."/>
            <person name="Delaux P.M."/>
            <person name="Dal Grande F."/>
            <person name="Keller J."/>
        </authorList>
    </citation>
    <scope>NUCLEOTIDE SEQUENCE [LARGE SCALE GENOMIC DNA]</scope>
    <source>
        <strain evidence="4 5">SAG 216-7</strain>
    </source>
</reference>
<dbReference type="Gene3D" id="2.40.50.140">
    <property type="entry name" value="Nucleic acid-binding proteins"/>
    <property type="match status" value="1"/>
</dbReference>
<evidence type="ECO:0000256" key="3">
    <source>
        <dbReference type="SAM" id="MobiDB-lite"/>
    </source>
</evidence>
<dbReference type="InterPro" id="IPR011344">
    <property type="entry name" value="ssDNA-bd"/>
</dbReference>
<evidence type="ECO:0000313" key="4">
    <source>
        <dbReference type="EMBL" id="KAK9908374.1"/>
    </source>
</evidence>
<organism evidence="4 5">
    <name type="scientific">Coccomyxa subellipsoidea</name>
    <dbReference type="NCBI Taxonomy" id="248742"/>
    <lineage>
        <taxon>Eukaryota</taxon>
        <taxon>Viridiplantae</taxon>
        <taxon>Chlorophyta</taxon>
        <taxon>core chlorophytes</taxon>
        <taxon>Trebouxiophyceae</taxon>
        <taxon>Trebouxiophyceae incertae sedis</taxon>
        <taxon>Coccomyxaceae</taxon>
        <taxon>Coccomyxa</taxon>
    </lineage>
</organism>
<dbReference type="EMBL" id="JALJOT010000008">
    <property type="protein sequence ID" value="KAK9908374.1"/>
    <property type="molecule type" value="Genomic_DNA"/>
</dbReference>
<dbReference type="PANTHER" id="PTHR10302:SF0">
    <property type="entry name" value="SINGLE-STRANDED DNA-BINDING PROTEIN, MITOCHONDRIAL"/>
    <property type="match status" value="1"/>
</dbReference>
<dbReference type="Pfam" id="PF00436">
    <property type="entry name" value="SSB"/>
    <property type="match status" value="1"/>
</dbReference>
<name>A0ABR2YN48_9CHLO</name>
<evidence type="ECO:0000313" key="5">
    <source>
        <dbReference type="Proteomes" id="UP001491310"/>
    </source>
</evidence>
<comment type="caution">
    <text evidence="4">The sequence shown here is derived from an EMBL/GenBank/DDBJ whole genome shotgun (WGS) entry which is preliminary data.</text>
</comment>
<keyword evidence="5" id="KW-1185">Reference proteome</keyword>
<dbReference type="NCBIfam" id="TIGR00621">
    <property type="entry name" value="ssb"/>
    <property type="match status" value="1"/>
</dbReference>
<feature type="region of interest" description="Disordered" evidence="3">
    <location>
        <begin position="219"/>
        <end position="298"/>
    </location>
</feature>
<evidence type="ECO:0000256" key="1">
    <source>
        <dbReference type="ARBA" id="ARBA00023125"/>
    </source>
</evidence>
<sequence length="340" mass="37435">MGRAGLEDVRLATLTAVQGISLVRPCMFQKMVKFARGLASSGVCAAQSVRSGHVRAPVLHHQRTFMSPRVLQQRLAHISASTSATSAMLDEDIGIGSQSTSSFGRDAEIREVDFDPRLVNSVGILGNLGQPFDLRRLRNGMSVASSTVAVKNAKKETEWFNLEVWNRLAEQAAEQFSKGSQIQVVGRLKTETWTDKEGQTRKSFKIVADQVNRVRPYTMGNQGAPAQEAWNAPRQQQPQAPPAPAQDDFAGGSPQPFFGEMPAPGSAMDPTSQKWSDFFRNPSGFWDNRFNKRNPKAPDFKAKDGDVALWLDSRDTPPWVPDQLIKAGLAAKPEDDELPF</sequence>